<keyword evidence="2" id="KW-1185">Reference proteome</keyword>
<sequence length="80" mass="8946">MLLLSALSLREWDGTMGYIELKPTITPRPRPRFWYPVDLSSPRRLRQPISIRSGCAAPSARYPAVDRIRASQSESGDSSG</sequence>
<evidence type="ECO:0000313" key="1">
    <source>
        <dbReference type="EMBL" id="RPD63596.1"/>
    </source>
</evidence>
<dbReference type="EMBL" id="ML122256">
    <property type="protein sequence ID" value="RPD63596.1"/>
    <property type="molecule type" value="Genomic_DNA"/>
</dbReference>
<protein>
    <submittedName>
        <fullName evidence="1">Uncharacterized protein</fullName>
    </submittedName>
</protein>
<evidence type="ECO:0000313" key="2">
    <source>
        <dbReference type="Proteomes" id="UP000313359"/>
    </source>
</evidence>
<accession>A0A5C2SQ46</accession>
<reference evidence="1" key="1">
    <citation type="journal article" date="2018" name="Genome Biol. Evol.">
        <title>Genomics and development of Lentinus tigrinus, a white-rot wood-decaying mushroom with dimorphic fruiting bodies.</title>
        <authorList>
            <person name="Wu B."/>
            <person name="Xu Z."/>
            <person name="Knudson A."/>
            <person name="Carlson A."/>
            <person name="Chen N."/>
            <person name="Kovaka S."/>
            <person name="LaButti K."/>
            <person name="Lipzen A."/>
            <person name="Pennachio C."/>
            <person name="Riley R."/>
            <person name="Schakwitz W."/>
            <person name="Umezawa K."/>
            <person name="Ohm R.A."/>
            <person name="Grigoriev I.V."/>
            <person name="Nagy L.G."/>
            <person name="Gibbons J."/>
            <person name="Hibbett D."/>
        </authorList>
    </citation>
    <scope>NUCLEOTIDE SEQUENCE [LARGE SCALE GENOMIC DNA]</scope>
    <source>
        <strain evidence="1">ALCF2SS1-6</strain>
    </source>
</reference>
<proteinExistence type="predicted"/>
<dbReference type="AlphaFoldDB" id="A0A5C2SQ46"/>
<name>A0A5C2SQ46_9APHY</name>
<dbReference type="Proteomes" id="UP000313359">
    <property type="component" value="Unassembled WGS sequence"/>
</dbReference>
<gene>
    <name evidence="1" type="ORF">L227DRAFT_572753</name>
</gene>
<feature type="non-terminal residue" evidence="1">
    <location>
        <position position="80"/>
    </location>
</feature>
<organism evidence="1 2">
    <name type="scientific">Lentinus tigrinus ALCF2SS1-6</name>
    <dbReference type="NCBI Taxonomy" id="1328759"/>
    <lineage>
        <taxon>Eukaryota</taxon>
        <taxon>Fungi</taxon>
        <taxon>Dikarya</taxon>
        <taxon>Basidiomycota</taxon>
        <taxon>Agaricomycotina</taxon>
        <taxon>Agaricomycetes</taxon>
        <taxon>Polyporales</taxon>
        <taxon>Polyporaceae</taxon>
        <taxon>Lentinus</taxon>
    </lineage>
</organism>